<evidence type="ECO:0000313" key="11">
    <source>
        <dbReference type="Proteomes" id="UP000660611"/>
    </source>
</evidence>
<dbReference type="InterPro" id="IPR050250">
    <property type="entry name" value="Macrolide_Exporter_MacB"/>
</dbReference>
<evidence type="ECO:0000256" key="2">
    <source>
        <dbReference type="ARBA" id="ARBA00022475"/>
    </source>
</evidence>
<dbReference type="AlphaFoldDB" id="A0A919U5F4"/>
<feature type="transmembrane region" description="Helical" evidence="7">
    <location>
        <begin position="27"/>
        <end position="48"/>
    </location>
</feature>
<dbReference type="PANTHER" id="PTHR30572:SF4">
    <property type="entry name" value="ABC TRANSPORTER PERMEASE YTRF"/>
    <property type="match status" value="1"/>
</dbReference>
<dbReference type="EMBL" id="BONQ01000010">
    <property type="protein sequence ID" value="GIG42267.1"/>
    <property type="molecule type" value="Genomic_DNA"/>
</dbReference>
<organism evidence="10 11">
    <name type="scientific">Dactylosporangium siamense</name>
    <dbReference type="NCBI Taxonomy" id="685454"/>
    <lineage>
        <taxon>Bacteria</taxon>
        <taxon>Bacillati</taxon>
        <taxon>Actinomycetota</taxon>
        <taxon>Actinomycetes</taxon>
        <taxon>Micromonosporales</taxon>
        <taxon>Micromonosporaceae</taxon>
        <taxon>Dactylosporangium</taxon>
    </lineage>
</organism>
<feature type="transmembrane region" description="Helical" evidence="7">
    <location>
        <begin position="353"/>
        <end position="377"/>
    </location>
</feature>
<evidence type="ECO:0000313" key="10">
    <source>
        <dbReference type="EMBL" id="GIG42267.1"/>
    </source>
</evidence>
<keyword evidence="5 7" id="KW-0472">Membrane</keyword>
<keyword evidence="11" id="KW-1185">Reference proteome</keyword>
<comment type="subcellular location">
    <subcellularLocation>
        <location evidence="1">Cell membrane</location>
        <topology evidence="1">Multi-pass membrane protein</topology>
    </subcellularLocation>
</comment>
<dbReference type="Pfam" id="PF02687">
    <property type="entry name" value="FtsX"/>
    <property type="match status" value="1"/>
</dbReference>
<evidence type="ECO:0000259" key="9">
    <source>
        <dbReference type="Pfam" id="PF12704"/>
    </source>
</evidence>
<keyword evidence="3 7" id="KW-0812">Transmembrane</keyword>
<evidence type="ECO:0000256" key="4">
    <source>
        <dbReference type="ARBA" id="ARBA00022989"/>
    </source>
</evidence>
<feature type="transmembrane region" description="Helical" evidence="7">
    <location>
        <begin position="317"/>
        <end position="347"/>
    </location>
</feature>
<dbReference type="GO" id="GO:0005886">
    <property type="term" value="C:plasma membrane"/>
    <property type="evidence" value="ECO:0007669"/>
    <property type="project" value="UniProtKB-SubCell"/>
</dbReference>
<dbReference type="InterPro" id="IPR025857">
    <property type="entry name" value="MacB_PCD"/>
</dbReference>
<dbReference type="InterPro" id="IPR003838">
    <property type="entry name" value="ABC3_permease_C"/>
</dbReference>
<reference evidence="10" key="1">
    <citation type="submission" date="2021-01" db="EMBL/GenBank/DDBJ databases">
        <title>Whole genome shotgun sequence of Dactylosporangium siamense NBRC 106093.</title>
        <authorList>
            <person name="Komaki H."/>
            <person name="Tamura T."/>
        </authorList>
    </citation>
    <scope>NUCLEOTIDE SEQUENCE</scope>
    <source>
        <strain evidence="10">NBRC 106093</strain>
    </source>
</reference>
<accession>A0A919U5F4</accession>
<feature type="domain" description="MacB-like periplasmic core" evidence="9">
    <location>
        <begin position="28"/>
        <end position="235"/>
    </location>
</feature>
<protein>
    <submittedName>
        <fullName evidence="10">ABC transporter permease</fullName>
    </submittedName>
</protein>
<gene>
    <name evidence="10" type="ORF">Dsi01nite_003080</name>
</gene>
<evidence type="ECO:0000256" key="6">
    <source>
        <dbReference type="ARBA" id="ARBA00038076"/>
    </source>
</evidence>
<dbReference type="Pfam" id="PF12704">
    <property type="entry name" value="MacB_PCD"/>
    <property type="match status" value="1"/>
</dbReference>
<dbReference type="PANTHER" id="PTHR30572">
    <property type="entry name" value="MEMBRANE COMPONENT OF TRANSPORTER-RELATED"/>
    <property type="match status" value="1"/>
</dbReference>
<name>A0A919U5F4_9ACTN</name>
<dbReference type="GO" id="GO:0022857">
    <property type="term" value="F:transmembrane transporter activity"/>
    <property type="evidence" value="ECO:0007669"/>
    <property type="project" value="TreeGrafter"/>
</dbReference>
<evidence type="ECO:0000256" key="5">
    <source>
        <dbReference type="ARBA" id="ARBA00023136"/>
    </source>
</evidence>
<evidence type="ECO:0000256" key="3">
    <source>
        <dbReference type="ARBA" id="ARBA00022692"/>
    </source>
</evidence>
<keyword evidence="4 7" id="KW-1133">Transmembrane helix</keyword>
<dbReference type="RefSeq" id="WP_203844161.1">
    <property type="nucleotide sequence ID" value="NZ_BAAAVW010000003.1"/>
</dbReference>
<comment type="similarity">
    <text evidence="6">Belongs to the ABC-4 integral membrane protein family.</text>
</comment>
<evidence type="ECO:0000256" key="7">
    <source>
        <dbReference type="SAM" id="Phobius"/>
    </source>
</evidence>
<feature type="domain" description="ABC3 transporter permease C-terminal" evidence="8">
    <location>
        <begin position="276"/>
        <end position="387"/>
    </location>
</feature>
<evidence type="ECO:0000259" key="8">
    <source>
        <dbReference type="Pfam" id="PF02687"/>
    </source>
</evidence>
<proteinExistence type="inferred from homology"/>
<feature type="transmembrane region" description="Helical" evidence="7">
    <location>
        <begin position="267"/>
        <end position="296"/>
    </location>
</feature>
<sequence>MKAATRLRAGDAVAVSTAGLRARRLRAALSALGVAIAIAALVAVLGVAESSKAELLDQLGRQGNLLTVATGKTFGGDPAPLPATAPAMIRRIPPVRSVTAVGNVEGVTVRRSAAVPSQQTGGITVLAAQPSLVDVLAVPLARGAFLPHPAFPEVVLGDATARILGIGAIDAQTQVYLGGTYFTVVGILAPTPVAPEIDTAALISYDVADELFQLQGRSSRVYLRVDPDQVADVAAVLAFTAAPQDPRSVEVGRPSDLLLARIAAKGAFVGLFLGLGSIALLVAGVGIANIMVISVLERRAEIGLRRALGARRRDVAVQFLLESALLTTAGGVLGVALGCLATAVAAHLAGNPVAIPVVAPIAGLAAALAVGALAGCYPALRAARLPPADALRTP</sequence>
<comment type="caution">
    <text evidence="10">The sequence shown here is derived from an EMBL/GenBank/DDBJ whole genome shotgun (WGS) entry which is preliminary data.</text>
</comment>
<dbReference type="Proteomes" id="UP000660611">
    <property type="component" value="Unassembled WGS sequence"/>
</dbReference>
<evidence type="ECO:0000256" key="1">
    <source>
        <dbReference type="ARBA" id="ARBA00004651"/>
    </source>
</evidence>
<keyword evidence="2" id="KW-1003">Cell membrane</keyword>